<dbReference type="PANTHER" id="PTHR43767">
    <property type="entry name" value="LONG-CHAIN-FATTY-ACID--COA LIGASE"/>
    <property type="match status" value="1"/>
</dbReference>
<feature type="domain" description="AMP-binding enzyme C-terminal" evidence="5">
    <location>
        <begin position="445"/>
        <end position="519"/>
    </location>
</feature>
<dbReference type="AlphaFoldDB" id="A0A543D103"/>
<comment type="caution">
    <text evidence="6">The sequence shown here is derived from an EMBL/GenBank/DDBJ whole genome shotgun (WGS) entry which is preliminary data.</text>
</comment>
<evidence type="ECO:0000256" key="1">
    <source>
        <dbReference type="ARBA" id="ARBA00006432"/>
    </source>
</evidence>
<protein>
    <submittedName>
        <fullName evidence="6">Long-chain acyl-CoA synthetase</fullName>
    </submittedName>
</protein>
<dbReference type="FunFam" id="3.30.300.30:FF:000008">
    <property type="entry name" value="2,3-dihydroxybenzoate-AMP ligase"/>
    <property type="match status" value="1"/>
</dbReference>
<name>A0A543D103_9PSEU</name>
<dbReference type="SUPFAM" id="SSF56801">
    <property type="entry name" value="Acetyl-CoA synthetase-like"/>
    <property type="match status" value="1"/>
</dbReference>
<evidence type="ECO:0000256" key="2">
    <source>
        <dbReference type="ARBA" id="ARBA00022598"/>
    </source>
</evidence>
<accession>A0A543D103</accession>
<dbReference type="EMBL" id="VFPA01000006">
    <property type="protein sequence ID" value="TQM02981.1"/>
    <property type="molecule type" value="Genomic_DNA"/>
</dbReference>
<comment type="similarity">
    <text evidence="1">Belongs to the ATP-dependent AMP-binding enzyme family.</text>
</comment>
<gene>
    <name evidence="6" type="ORF">FB558_7628</name>
</gene>
<dbReference type="PANTHER" id="PTHR43767:SF1">
    <property type="entry name" value="NONRIBOSOMAL PEPTIDE SYNTHASE PES1 (EUROFUNG)-RELATED"/>
    <property type="match status" value="1"/>
</dbReference>
<dbReference type="Proteomes" id="UP000315677">
    <property type="component" value="Unassembled WGS sequence"/>
</dbReference>
<organism evidence="6 7">
    <name type="scientific">Pseudonocardia kunmingensis</name>
    <dbReference type="NCBI Taxonomy" id="630975"/>
    <lineage>
        <taxon>Bacteria</taxon>
        <taxon>Bacillati</taxon>
        <taxon>Actinomycetota</taxon>
        <taxon>Actinomycetes</taxon>
        <taxon>Pseudonocardiales</taxon>
        <taxon>Pseudonocardiaceae</taxon>
        <taxon>Pseudonocardia</taxon>
    </lineage>
</organism>
<dbReference type="Gene3D" id="3.30.300.30">
    <property type="match status" value="1"/>
</dbReference>
<evidence type="ECO:0000259" key="4">
    <source>
        <dbReference type="Pfam" id="PF00501"/>
    </source>
</evidence>
<dbReference type="InterPro" id="IPR042099">
    <property type="entry name" value="ANL_N_sf"/>
</dbReference>
<dbReference type="InterPro" id="IPR045851">
    <property type="entry name" value="AMP-bd_C_sf"/>
</dbReference>
<dbReference type="Gene3D" id="3.40.50.12780">
    <property type="entry name" value="N-terminal domain of ligase-like"/>
    <property type="match status" value="1"/>
</dbReference>
<dbReference type="InterPro" id="IPR000873">
    <property type="entry name" value="AMP-dep_synth/lig_dom"/>
</dbReference>
<feature type="domain" description="AMP-dependent synthetase/ligase" evidence="4">
    <location>
        <begin position="27"/>
        <end position="389"/>
    </location>
</feature>
<keyword evidence="2" id="KW-0436">Ligase</keyword>
<sequence length="536" mass="57531">MQQQEARARATAELVETYRVRGGLGFFEIADADPERTAVIDVDGSRTRFGELRDLVHRLSHGLRAQGLVPGDTVAVALPNHRAFVALQLATSQLGLYLTALNWHLTAPELAYILADSEAKLLLAGPRLGEAAAAAADDAGLPAHRRFGVPAFPGFRPLEDLLDGMPTTAPGDRRQGSVMLYTSGTTGRPKGVRKPLPQASPEQSVAARVGLLPRMLGLPGGQGWADGSGVHLVVAPLYHAAPNAYGHMALHLGHTLVLMDKWTPQLFLELVQRHRVTATHMVPIMFHRLLALPEAQRRAADLSSLTRIVHAGAPCPVAVKQGMIDWLGPVLHEYYAATEGGGTYVDPADWLRHPGTVGRAWAGSEVLILDDDGELLPPGEVGTIWFRSDDAFEYFKAPEKTAAARRGDLFTVGDLGHLDGDGWLFLSDRRSDLIISGGVNIYPAEIESVLLAHPAVADAAVIGVPDAEWGQRVVALVQPHPGAEPGQEELLAHCRARLARFKCPTAIAFRELPRTATGKLSRAALRAETTSVDGGT</sequence>
<dbReference type="InterPro" id="IPR025110">
    <property type="entry name" value="AMP-bd_C"/>
</dbReference>
<keyword evidence="7" id="KW-1185">Reference proteome</keyword>
<evidence type="ECO:0000313" key="6">
    <source>
        <dbReference type="EMBL" id="TQM02981.1"/>
    </source>
</evidence>
<evidence type="ECO:0000256" key="3">
    <source>
        <dbReference type="SAM" id="MobiDB-lite"/>
    </source>
</evidence>
<dbReference type="InterPro" id="IPR020845">
    <property type="entry name" value="AMP-binding_CS"/>
</dbReference>
<evidence type="ECO:0000313" key="7">
    <source>
        <dbReference type="Proteomes" id="UP000315677"/>
    </source>
</evidence>
<dbReference type="InterPro" id="IPR050237">
    <property type="entry name" value="ATP-dep_AMP-bd_enzyme"/>
</dbReference>
<feature type="region of interest" description="Disordered" evidence="3">
    <location>
        <begin position="167"/>
        <end position="200"/>
    </location>
</feature>
<proteinExistence type="inferred from homology"/>
<evidence type="ECO:0000259" key="5">
    <source>
        <dbReference type="Pfam" id="PF13193"/>
    </source>
</evidence>
<dbReference type="Pfam" id="PF00501">
    <property type="entry name" value="AMP-binding"/>
    <property type="match status" value="1"/>
</dbReference>
<dbReference type="PROSITE" id="PS00455">
    <property type="entry name" value="AMP_BINDING"/>
    <property type="match status" value="1"/>
</dbReference>
<dbReference type="GO" id="GO:0016878">
    <property type="term" value="F:acid-thiol ligase activity"/>
    <property type="evidence" value="ECO:0007669"/>
    <property type="project" value="UniProtKB-ARBA"/>
</dbReference>
<dbReference type="Pfam" id="PF13193">
    <property type="entry name" value="AMP-binding_C"/>
    <property type="match status" value="1"/>
</dbReference>
<reference evidence="6 7" key="1">
    <citation type="submission" date="2019-06" db="EMBL/GenBank/DDBJ databases">
        <title>Sequencing the genomes of 1000 actinobacteria strains.</title>
        <authorList>
            <person name="Klenk H.-P."/>
        </authorList>
    </citation>
    <scope>NUCLEOTIDE SEQUENCE [LARGE SCALE GENOMIC DNA]</scope>
    <source>
        <strain evidence="6 7">DSM 45301</strain>
    </source>
</reference>
<dbReference type="RefSeq" id="WP_342787692.1">
    <property type="nucleotide sequence ID" value="NZ_VFPA01000006.1"/>
</dbReference>